<comment type="caution">
    <text evidence="1">The sequence shown here is derived from an EMBL/GenBank/DDBJ whole genome shotgun (WGS) entry which is preliminary data.</text>
</comment>
<dbReference type="EMBL" id="CAJVPU010000188">
    <property type="protein sequence ID" value="CAG8443133.1"/>
    <property type="molecule type" value="Genomic_DNA"/>
</dbReference>
<reference evidence="1" key="1">
    <citation type="submission" date="2021-06" db="EMBL/GenBank/DDBJ databases">
        <authorList>
            <person name="Kallberg Y."/>
            <person name="Tangrot J."/>
            <person name="Rosling A."/>
        </authorList>
    </citation>
    <scope>NUCLEOTIDE SEQUENCE</scope>
    <source>
        <strain evidence="1">IL203A</strain>
    </source>
</reference>
<protein>
    <submittedName>
        <fullName evidence="1">14940_t:CDS:1</fullName>
    </submittedName>
</protein>
<organism evidence="1 2">
    <name type="scientific">Dentiscutata heterogama</name>
    <dbReference type="NCBI Taxonomy" id="1316150"/>
    <lineage>
        <taxon>Eukaryota</taxon>
        <taxon>Fungi</taxon>
        <taxon>Fungi incertae sedis</taxon>
        <taxon>Mucoromycota</taxon>
        <taxon>Glomeromycotina</taxon>
        <taxon>Glomeromycetes</taxon>
        <taxon>Diversisporales</taxon>
        <taxon>Gigasporaceae</taxon>
        <taxon>Dentiscutata</taxon>
    </lineage>
</organism>
<proteinExistence type="predicted"/>
<evidence type="ECO:0000313" key="2">
    <source>
        <dbReference type="Proteomes" id="UP000789702"/>
    </source>
</evidence>
<name>A0ACA9K0G2_9GLOM</name>
<dbReference type="Proteomes" id="UP000789702">
    <property type="component" value="Unassembled WGS sequence"/>
</dbReference>
<evidence type="ECO:0000313" key="1">
    <source>
        <dbReference type="EMBL" id="CAG8443133.1"/>
    </source>
</evidence>
<sequence length="100" mass="11126">MDLNDSYCNNSPESQDLLQDMSDNNIASSSTGITSFSLVARNRKPSIVTPYFTKKTKNDVNSPVIWWSTIELFALTQNNAVLVQTLTIDQKAQSNILLAE</sequence>
<accession>A0ACA9K0G2</accession>
<gene>
    <name evidence="1" type="ORF">DHETER_LOCUS394</name>
</gene>
<keyword evidence="2" id="KW-1185">Reference proteome</keyword>